<protein>
    <recommendedName>
        <fullName evidence="5">5-formyltetrahydrofolate cyclo-ligase</fullName>
        <ecNumber evidence="5">6.3.3.2</ecNumber>
    </recommendedName>
</protein>
<dbReference type="GO" id="GO:0009396">
    <property type="term" value="P:folic acid-containing compound biosynthetic process"/>
    <property type="evidence" value="ECO:0007669"/>
    <property type="project" value="TreeGrafter"/>
</dbReference>
<gene>
    <name evidence="6" type="ORF">CR203_01350</name>
</gene>
<keyword evidence="6" id="KW-0436">Ligase</keyword>
<keyword evidence="7" id="KW-1185">Reference proteome</keyword>
<feature type="binding site" evidence="4">
    <location>
        <begin position="132"/>
        <end position="140"/>
    </location>
    <ligand>
        <name>ATP</name>
        <dbReference type="ChEBI" id="CHEBI:30616"/>
    </ligand>
</feature>
<dbReference type="GO" id="GO:0030272">
    <property type="term" value="F:5-formyltetrahydrofolate cyclo-ligase activity"/>
    <property type="evidence" value="ECO:0007669"/>
    <property type="project" value="UniProtKB-EC"/>
</dbReference>
<evidence type="ECO:0000313" key="7">
    <source>
        <dbReference type="Proteomes" id="UP000281498"/>
    </source>
</evidence>
<evidence type="ECO:0000256" key="2">
    <source>
        <dbReference type="ARBA" id="ARBA00022741"/>
    </source>
</evidence>
<comment type="cofactor">
    <cofactor evidence="5">
        <name>Mg(2+)</name>
        <dbReference type="ChEBI" id="CHEBI:18420"/>
    </cofactor>
</comment>
<evidence type="ECO:0000313" key="6">
    <source>
        <dbReference type="EMBL" id="RKL68723.1"/>
    </source>
</evidence>
<dbReference type="EC" id="6.3.3.2" evidence="5"/>
<evidence type="ECO:0000256" key="5">
    <source>
        <dbReference type="RuleBase" id="RU361279"/>
    </source>
</evidence>
<accession>A0A3A9KGM3</accession>
<dbReference type="Proteomes" id="UP000281498">
    <property type="component" value="Unassembled WGS sequence"/>
</dbReference>
<evidence type="ECO:0000256" key="4">
    <source>
        <dbReference type="PIRSR" id="PIRSR006806-1"/>
    </source>
</evidence>
<dbReference type="RefSeq" id="WP_110936637.1">
    <property type="nucleotide sequence ID" value="NZ_KZ614146.1"/>
</dbReference>
<evidence type="ECO:0000256" key="3">
    <source>
        <dbReference type="ARBA" id="ARBA00022840"/>
    </source>
</evidence>
<dbReference type="Gene3D" id="3.40.50.10420">
    <property type="entry name" value="NagB/RpiA/CoA transferase-like"/>
    <property type="match status" value="1"/>
</dbReference>
<dbReference type="GO" id="GO:0035999">
    <property type="term" value="P:tetrahydrofolate interconversion"/>
    <property type="evidence" value="ECO:0007669"/>
    <property type="project" value="TreeGrafter"/>
</dbReference>
<keyword evidence="2 4" id="KW-0547">Nucleotide-binding</keyword>
<dbReference type="GO" id="GO:0005524">
    <property type="term" value="F:ATP binding"/>
    <property type="evidence" value="ECO:0007669"/>
    <property type="project" value="UniProtKB-KW"/>
</dbReference>
<dbReference type="NCBIfam" id="TIGR02727">
    <property type="entry name" value="MTHFS_bact"/>
    <property type="match status" value="1"/>
</dbReference>
<reference evidence="6 7" key="1">
    <citation type="submission" date="2017-10" db="EMBL/GenBank/DDBJ databases">
        <title>Bacillus sp. nov., a halophilic bacterium isolated from a Keqin Lake.</title>
        <authorList>
            <person name="Wang H."/>
        </authorList>
    </citation>
    <scope>NUCLEOTIDE SEQUENCE [LARGE SCALE GENOMIC DNA]</scope>
    <source>
        <strain evidence="6 7">KCTC 13187</strain>
    </source>
</reference>
<sequence>MKENLRENTKKELSLHSPEIRTKELTEIYRQLYQLVDWKSSEIIAVTIAVGIELDTMPLIKQAWKQGKKIAVPRCSPKDKKLDFYYLENVNQLETSFYGLKEPDPHKCEYVDMKDIDLMIVPGIVFDDRGYRIGHGGGYYDRMLADYLFHTVSICFDFQIKGKLPVESHDIPVNKIVTPSKVISNVNDTYL</sequence>
<dbReference type="PANTHER" id="PTHR23407">
    <property type="entry name" value="ATPASE INHIBITOR/5-FORMYLTETRAHYDROFOLATE CYCLO-LIGASE"/>
    <property type="match status" value="1"/>
</dbReference>
<dbReference type="InterPro" id="IPR002698">
    <property type="entry name" value="FTHF_cligase"/>
</dbReference>
<feature type="binding site" evidence="4">
    <location>
        <position position="53"/>
    </location>
    <ligand>
        <name>substrate</name>
    </ligand>
</feature>
<organism evidence="6 7">
    <name type="scientific">Salipaludibacillus neizhouensis</name>
    <dbReference type="NCBI Taxonomy" id="885475"/>
    <lineage>
        <taxon>Bacteria</taxon>
        <taxon>Bacillati</taxon>
        <taxon>Bacillota</taxon>
        <taxon>Bacilli</taxon>
        <taxon>Bacillales</taxon>
        <taxon>Bacillaceae</taxon>
    </lineage>
</organism>
<comment type="similarity">
    <text evidence="1 5">Belongs to the 5-formyltetrahydrofolate cyclo-ligase family.</text>
</comment>
<dbReference type="PIRSF" id="PIRSF006806">
    <property type="entry name" value="FTHF_cligase"/>
    <property type="match status" value="1"/>
</dbReference>
<proteinExistence type="inferred from homology"/>
<keyword evidence="5" id="KW-0479">Metal-binding</keyword>
<evidence type="ECO:0000256" key="1">
    <source>
        <dbReference type="ARBA" id="ARBA00010638"/>
    </source>
</evidence>
<feature type="binding site" evidence="4">
    <location>
        <position position="48"/>
    </location>
    <ligand>
        <name>substrate</name>
    </ligand>
</feature>
<dbReference type="InterPro" id="IPR037171">
    <property type="entry name" value="NagB/RpiA_transferase-like"/>
</dbReference>
<comment type="catalytic activity">
    <reaction evidence="5">
        <text>(6S)-5-formyl-5,6,7,8-tetrahydrofolate + ATP = (6R)-5,10-methenyltetrahydrofolate + ADP + phosphate</text>
        <dbReference type="Rhea" id="RHEA:10488"/>
        <dbReference type="ChEBI" id="CHEBI:30616"/>
        <dbReference type="ChEBI" id="CHEBI:43474"/>
        <dbReference type="ChEBI" id="CHEBI:57455"/>
        <dbReference type="ChEBI" id="CHEBI:57457"/>
        <dbReference type="ChEBI" id="CHEBI:456216"/>
        <dbReference type="EC" id="6.3.3.2"/>
    </reaction>
</comment>
<dbReference type="AlphaFoldDB" id="A0A3A9KGM3"/>
<dbReference type="SUPFAM" id="SSF100950">
    <property type="entry name" value="NagB/RpiA/CoA transferase-like"/>
    <property type="match status" value="1"/>
</dbReference>
<dbReference type="GO" id="GO:0046872">
    <property type="term" value="F:metal ion binding"/>
    <property type="evidence" value="ECO:0007669"/>
    <property type="project" value="UniProtKB-KW"/>
</dbReference>
<keyword evidence="3 4" id="KW-0067">ATP-binding</keyword>
<dbReference type="PANTHER" id="PTHR23407:SF1">
    <property type="entry name" value="5-FORMYLTETRAHYDROFOLATE CYCLO-LIGASE"/>
    <property type="match status" value="1"/>
</dbReference>
<dbReference type="Pfam" id="PF01812">
    <property type="entry name" value="5-FTHF_cyc-lig"/>
    <property type="match status" value="1"/>
</dbReference>
<name>A0A3A9KGM3_9BACI</name>
<dbReference type="InterPro" id="IPR024185">
    <property type="entry name" value="FTHF_cligase-like_sf"/>
</dbReference>
<feature type="binding site" evidence="4">
    <location>
        <begin position="2"/>
        <end position="6"/>
    </location>
    <ligand>
        <name>ATP</name>
        <dbReference type="ChEBI" id="CHEBI:30616"/>
    </ligand>
</feature>
<comment type="caution">
    <text evidence="6">The sequence shown here is derived from an EMBL/GenBank/DDBJ whole genome shotgun (WGS) entry which is preliminary data.</text>
</comment>
<keyword evidence="5" id="KW-0460">Magnesium</keyword>
<dbReference type="EMBL" id="PDOE01000001">
    <property type="protein sequence ID" value="RKL68723.1"/>
    <property type="molecule type" value="Genomic_DNA"/>
</dbReference>
<dbReference type="OrthoDB" id="9801938at2"/>